<organism evidence="2">
    <name type="scientific">marine sediment metagenome</name>
    <dbReference type="NCBI Taxonomy" id="412755"/>
    <lineage>
        <taxon>unclassified sequences</taxon>
        <taxon>metagenomes</taxon>
        <taxon>ecological metagenomes</taxon>
    </lineage>
</organism>
<sequence length="60" mass="6735">MALPSPHTPILPTKDWHGKSEINPYGDFVMMIDNYIGELTKTIKDAGIEENTLIIFTSDN</sequence>
<evidence type="ECO:0000259" key="1">
    <source>
        <dbReference type="Pfam" id="PF00884"/>
    </source>
</evidence>
<proteinExistence type="predicted"/>
<dbReference type="Gene3D" id="3.40.720.10">
    <property type="entry name" value="Alkaline Phosphatase, subunit A"/>
    <property type="match status" value="1"/>
</dbReference>
<dbReference type="PANTHER" id="PTHR43751">
    <property type="entry name" value="SULFATASE"/>
    <property type="match status" value="1"/>
</dbReference>
<dbReference type="AlphaFoldDB" id="X1T7V4"/>
<dbReference type="SUPFAM" id="SSF53649">
    <property type="entry name" value="Alkaline phosphatase-like"/>
    <property type="match status" value="1"/>
</dbReference>
<dbReference type="InterPro" id="IPR000917">
    <property type="entry name" value="Sulfatase_N"/>
</dbReference>
<dbReference type="Pfam" id="PF00884">
    <property type="entry name" value="Sulfatase"/>
    <property type="match status" value="1"/>
</dbReference>
<evidence type="ECO:0000313" key="2">
    <source>
        <dbReference type="EMBL" id="GAI83635.1"/>
    </source>
</evidence>
<dbReference type="EMBL" id="BARW01012388">
    <property type="protein sequence ID" value="GAI83635.1"/>
    <property type="molecule type" value="Genomic_DNA"/>
</dbReference>
<dbReference type="PANTHER" id="PTHR43751:SF3">
    <property type="entry name" value="SULFATASE N-TERMINAL DOMAIN-CONTAINING PROTEIN"/>
    <property type="match status" value="1"/>
</dbReference>
<feature type="domain" description="Sulfatase N-terminal" evidence="1">
    <location>
        <begin position="4"/>
        <end position="60"/>
    </location>
</feature>
<gene>
    <name evidence="2" type="ORF">S12H4_23353</name>
</gene>
<comment type="caution">
    <text evidence="2">The sequence shown here is derived from an EMBL/GenBank/DDBJ whole genome shotgun (WGS) entry which is preliminary data.</text>
</comment>
<accession>X1T7V4</accession>
<reference evidence="2" key="1">
    <citation type="journal article" date="2014" name="Front. Microbiol.">
        <title>High frequency of phylogenetically diverse reductive dehalogenase-homologous genes in deep subseafloor sedimentary metagenomes.</title>
        <authorList>
            <person name="Kawai M."/>
            <person name="Futagami T."/>
            <person name="Toyoda A."/>
            <person name="Takaki Y."/>
            <person name="Nishi S."/>
            <person name="Hori S."/>
            <person name="Arai W."/>
            <person name="Tsubouchi T."/>
            <person name="Morono Y."/>
            <person name="Uchiyama I."/>
            <person name="Ito T."/>
            <person name="Fujiyama A."/>
            <person name="Inagaki F."/>
            <person name="Takami H."/>
        </authorList>
    </citation>
    <scope>NUCLEOTIDE SEQUENCE</scope>
    <source>
        <strain evidence="2">Expedition CK06-06</strain>
    </source>
</reference>
<protein>
    <recommendedName>
        <fullName evidence="1">Sulfatase N-terminal domain-containing protein</fullName>
    </recommendedName>
</protein>
<dbReference type="InterPro" id="IPR052701">
    <property type="entry name" value="GAG_Ulvan_Degrading_Sulfatases"/>
</dbReference>
<dbReference type="InterPro" id="IPR017850">
    <property type="entry name" value="Alkaline_phosphatase_core_sf"/>
</dbReference>
<name>X1T7V4_9ZZZZ</name>
<feature type="non-terminal residue" evidence="2">
    <location>
        <position position="60"/>
    </location>
</feature>